<keyword evidence="9 12" id="KW-0472">Membrane</keyword>
<comment type="similarity">
    <text evidence="12">Belongs to the phospholipase D family. Cardiolipin synthase subfamily.</text>
</comment>
<keyword evidence="16" id="KW-1185">Reference proteome</keyword>
<organism evidence="15 16">
    <name type="scientific">Pseudolactococcus hodotermopsidis</name>
    <dbReference type="NCBI Taxonomy" id="2709157"/>
    <lineage>
        <taxon>Bacteria</taxon>
        <taxon>Bacillati</taxon>
        <taxon>Bacillota</taxon>
        <taxon>Bacilli</taxon>
        <taxon>Lactobacillales</taxon>
        <taxon>Streptococcaceae</taxon>
        <taxon>Pseudolactococcus</taxon>
    </lineage>
</organism>
<dbReference type="HAMAP" id="MF_01916">
    <property type="entry name" value="Cardiolipin_synth_Cls"/>
    <property type="match status" value="1"/>
</dbReference>
<name>A0A6A0BFK4_9LACT</name>
<evidence type="ECO:0000256" key="10">
    <source>
        <dbReference type="ARBA" id="ARBA00023209"/>
    </source>
</evidence>
<feature type="active site" evidence="12">
    <location>
        <position position="411"/>
    </location>
</feature>
<sequence>MNDIFNIFSMLVRSYFGNVIILINIILSFIIIFRERKSTASTWSWLFVVNVVPIVGFILYILIGRGISDYRIFELQNQNRPGFEREIAQAKKAYSEDRFLTKITDNYVIGQLLHMLFVSEESIVSMNTEIDLFTDGREKFDALIADIEKAQHHIHVEYYIFRMDKLGKELTQALIKACRRGVEVRILIDAWGSNRTKLKAFKELIALGGKVVYFFPLILPLINPRTNYRLHRKIVVIDGKIGYTGGFNVGDEYVSITKKFGYWRDNHLRVTGDIVYSLQNRFIMDWNSQHEHEITNSLPYFPEKMPSSGNVTAQFVTSGPDSRREQIKMAYLKMINGAEDEIIIQTPYYIPDDAIHEALKLALLSGVKVKLLIPNKPDHPFVYWATYYYSASLVKYGADVYTYENGFVHAKTIIIDGTFASVGSANFDYRSFNLDFEGNMVIYDKEFAEQLRDNFHEDLTLSKQLTLERYGERSTFIRFKEGIARLIGPML</sequence>
<feature type="active site" evidence="12">
    <location>
        <position position="233"/>
    </location>
</feature>
<dbReference type="CDD" id="cd09112">
    <property type="entry name" value="PLDc_CLS_2"/>
    <property type="match status" value="1"/>
</dbReference>
<dbReference type="NCBIfam" id="TIGR04265">
    <property type="entry name" value="bac_cardiolipin"/>
    <property type="match status" value="1"/>
</dbReference>
<dbReference type="GO" id="GO:0008808">
    <property type="term" value="F:cardiolipin synthase activity"/>
    <property type="evidence" value="ECO:0007669"/>
    <property type="project" value="UniProtKB-UniRule"/>
</dbReference>
<accession>A0A6A0BFK4</accession>
<dbReference type="Proteomes" id="UP000480303">
    <property type="component" value="Unassembled WGS sequence"/>
</dbReference>
<comment type="caution">
    <text evidence="15">The sequence shown here is derived from an EMBL/GenBank/DDBJ whole genome shotgun (WGS) entry which is preliminary data.</text>
</comment>
<comment type="function">
    <text evidence="12">Catalyzes the reversible phosphatidyl group transfer from one phosphatidylglycerol molecule to another to form cardiolipin (CL) (diphosphatidylglycerol) and glycerol.</text>
</comment>
<feature type="active site" evidence="12">
    <location>
        <position position="231"/>
    </location>
</feature>
<gene>
    <name evidence="15" type="primary">clsA</name>
    <name evidence="15" type="ORF">Hs30E_18150</name>
</gene>
<evidence type="ECO:0000256" key="1">
    <source>
        <dbReference type="ARBA" id="ARBA00004651"/>
    </source>
</evidence>
<dbReference type="InterPro" id="IPR025202">
    <property type="entry name" value="PLD-like_dom"/>
</dbReference>
<dbReference type="CDD" id="cd09110">
    <property type="entry name" value="PLDc_CLS_1"/>
    <property type="match status" value="1"/>
</dbReference>
<feature type="domain" description="PLD phosphodiesterase" evidence="14">
    <location>
        <begin position="404"/>
        <end position="431"/>
    </location>
</feature>
<keyword evidence="3 12" id="KW-0444">Lipid biosynthesis</keyword>
<dbReference type="Pfam" id="PF13396">
    <property type="entry name" value="PLDc_N"/>
    <property type="match status" value="1"/>
</dbReference>
<evidence type="ECO:0000256" key="3">
    <source>
        <dbReference type="ARBA" id="ARBA00022516"/>
    </source>
</evidence>
<keyword evidence="6" id="KW-0677">Repeat</keyword>
<dbReference type="InterPro" id="IPR022924">
    <property type="entry name" value="Cardiolipin_synthase"/>
</dbReference>
<dbReference type="GO" id="GO:0005886">
    <property type="term" value="C:plasma membrane"/>
    <property type="evidence" value="ECO:0007669"/>
    <property type="project" value="UniProtKB-SubCell"/>
</dbReference>
<dbReference type="GO" id="GO:0032049">
    <property type="term" value="P:cardiolipin biosynthetic process"/>
    <property type="evidence" value="ECO:0007669"/>
    <property type="project" value="UniProtKB-UniRule"/>
</dbReference>
<proteinExistence type="inferred from homology"/>
<keyword evidence="7 12" id="KW-1133">Transmembrane helix</keyword>
<dbReference type="Pfam" id="PF13091">
    <property type="entry name" value="PLDc_2"/>
    <property type="match status" value="2"/>
</dbReference>
<feature type="active site" evidence="12">
    <location>
        <position position="416"/>
    </location>
</feature>
<keyword evidence="10 12" id="KW-0594">Phospholipid biosynthesis</keyword>
<evidence type="ECO:0000256" key="8">
    <source>
        <dbReference type="ARBA" id="ARBA00023098"/>
    </source>
</evidence>
<dbReference type="InterPro" id="IPR030874">
    <property type="entry name" value="Cardiolipin_synth_Firmi"/>
</dbReference>
<dbReference type="SMART" id="SM00155">
    <property type="entry name" value="PLDc"/>
    <property type="match status" value="2"/>
</dbReference>
<feature type="transmembrane region" description="Helical" evidence="12">
    <location>
        <begin position="45"/>
        <end position="63"/>
    </location>
</feature>
<evidence type="ECO:0000259" key="14">
    <source>
        <dbReference type="PROSITE" id="PS50035"/>
    </source>
</evidence>
<keyword evidence="11 12" id="KW-1208">Phospholipid metabolism</keyword>
<keyword evidence="8 12" id="KW-0443">Lipid metabolism</keyword>
<dbReference type="FunFam" id="3.30.870.10:FF:000014">
    <property type="entry name" value="Cardiolipin synthase"/>
    <property type="match status" value="1"/>
</dbReference>
<evidence type="ECO:0000256" key="13">
    <source>
        <dbReference type="NCBIfam" id="TIGR04265"/>
    </source>
</evidence>
<dbReference type="Gene3D" id="3.30.870.10">
    <property type="entry name" value="Endonuclease Chain A"/>
    <property type="match status" value="2"/>
</dbReference>
<dbReference type="PROSITE" id="PS50035">
    <property type="entry name" value="PLD"/>
    <property type="match status" value="2"/>
</dbReference>
<dbReference type="EC" id="2.7.8.-" evidence="12 13"/>
<keyword evidence="2 12" id="KW-1003">Cell membrane</keyword>
<feature type="active site" evidence="12">
    <location>
        <position position="409"/>
    </location>
</feature>
<evidence type="ECO:0000256" key="2">
    <source>
        <dbReference type="ARBA" id="ARBA00022475"/>
    </source>
</evidence>
<comment type="subcellular location">
    <subcellularLocation>
        <location evidence="1 12">Cell membrane</location>
        <topology evidence="1 12">Multi-pass membrane protein</topology>
    </subcellularLocation>
</comment>
<evidence type="ECO:0000256" key="7">
    <source>
        <dbReference type="ARBA" id="ARBA00022989"/>
    </source>
</evidence>
<evidence type="ECO:0000256" key="11">
    <source>
        <dbReference type="ARBA" id="ARBA00023264"/>
    </source>
</evidence>
<feature type="transmembrane region" description="Helical" evidence="12">
    <location>
        <begin position="12"/>
        <end position="33"/>
    </location>
</feature>
<dbReference type="EMBL" id="BLLI01000070">
    <property type="protein sequence ID" value="GFH43264.1"/>
    <property type="molecule type" value="Genomic_DNA"/>
</dbReference>
<reference evidence="15 16" key="1">
    <citation type="submission" date="2020-02" db="EMBL/GenBank/DDBJ databases">
        <title>Draft genome sequence of Lactococcus sp. Hs30E4-3.</title>
        <authorList>
            <person name="Noda S."/>
            <person name="Yuki M."/>
            <person name="Ohkuma M."/>
        </authorList>
    </citation>
    <scope>NUCLEOTIDE SEQUENCE [LARGE SCALE GENOMIC DNA]</scope>
    <source>
        <strain evidence="15 16">Hs30E4-3</strain>
    </source>
</reference>
<keyword evidence="5 12" id="KW-0812">Transmembrane</keyword>
<comment type="catalytic activity">
    <reaction evidence="12">
        <text>2 a 1,2-diacyl-sn-glycero-3-phospho-(1'-sn-glycerol) = a cardiolipin + glycerol</text>
        <dbReference type="Rhea" id="RHEA:31451"/>
        <dbReference type="ChEBI" id="CHEBI:17754"/>
        <dbReference type="ChEBI" id="CHEBI:62237"/>
        <dbReference type="ChEBI" id="CHEBI:64716"/>
    </reaction>
</comment>
<evidence type="ECO:0000256" key="12">
    <source>
        <dbReference type="HAMAP-Rule" id="MF_01916"/>
    </source>
</evidence>
<dbReference type="SUPFAM" id="SSF56024">
    <property type="entry name" value="Phospholipase D/nuclease"/>
    <property type="match status" value="2"/>
</dbReference>
<feature type="active site" evidence="12">
    <location>
        <position position="238"/>
    </location>
</feature>
<evidence type="ECO:0000256" key="4">
    <source>
        <dbReference type="ARBA" id="ARBA00022679"/>
    </source>
</evidence>
<evidence type="ECO:0000256" key="9">
    <source>
        <dbReference type="ARBA" id="ARBA00023136"/>
    </source>
</evidence>
<evidence type="ECO:0000256" key="6">
    <source>
        <dbReference type="ARBA" id="ARBA00022737"/>
    </source>
</evidence>
<feature type="domain" description="PLD phosphodiesterase" evidence="14">
    <location>
        <begin position="226"/>
        <end position="253"/>
    </location>
</feature>
<dbReference type="PANTHER" id="PTHR21248">
    <property type="entry name" value="CARDIOLIPIN SYNTHASE"/>
    <property type="match status" value="1"/>
</dbReference>
<evidence type="ECO:0000313" key="15">
    <source>
        <dbReference type="EMBL" id="GFH43264.1"/>
    </source>
</evidence>
<dbReference type="InterPro" id="IPR027379">
    <property type="entry name" value="CLS_N"/>
</dbReference>
<dbReference type="PANTHER" id="PTHR21248:SF22">
    <property type="entry name" value="PHOSPHOLIPASE D"/>
    <property type="match status" value="1"/>
</dbReference>
<dbReference type="AlphaFoldDB" id="A0A6A0BFK4"/>
<keyword evidence="4 12" id="KW-0808">Transferase</keyword>
<evidence type="ECO:0000256" key="5">
    <source>
        <dbReference type="ARBA" id="ARBA00022692"/>
    </source>
</evidence>
<dbReference type="InterPro" id="IPR001736">
    <property type="entry name" value="PLipase_D/transphosphatidylase"/>
</dbReference>
<evidence type="ECO:0000313" key="16">
    <source>
        <dbReference type="Proteomes" id="UP000480303"/>
    </source>
</evidence>
<protein>
    <recommendedName>
        <fullName evidence="12 13">Cardiolipin synthase</fullName>
        <shortName evidence="12">CL synthase</shortName>
        <ecNumber evidence="12 13">2.7.8.-</ecNumber>
    </recommendedName>
</protein>